<evidence type="ECO:0000256" key="1">
    <source>
        <dbReference type="SAM" id="MobiDB-lite"/>
    </source>
</evidence>
<gene>
    <name evidence="2" type="ORF">CEXT_223681</name>
</gene>
<feature type="region of interest" description="Disordered" evidence="1">
    <location>
        <begin position="1"/>
        <end position="43"/>
    </location>
</feature>
<comment type="caution">
    <text evidence="2">The sequence shown here is derived from an EMBL/GenBank/DDBJ whole genome shotgun (WGS) entry which is preliminary data.</text>
</comment>
<accession>A0AAV4XWC8</accession>
<keyword evidence="3" id="KW-1185">Reference proteome</keyword>
<dbReference type="Proteomes" id="UP001054945">
    <property type="component" value="Unassembled WGS sequence"/>
</dbReference>
<organism evidence="2 3">
    <name type="scientific">Caerostris extrusa</name>
    <name type="common">Bark spider</name>
    <name type="synonym">Caerostris bankana</name>
    <dbReference type="NCBI Taxonomy" id="172846"/>
    <lineage>
        <taxon>Eukaryota</taxon>
        <taxon>Metazoa</taxon>
        <taxon>Ecdysozoa</taxon>
        <taxon>Arthropoda</taxon>
        <taxon>Chelicerata</taxon>
        <taxon>Arachnida</taxon>
        <taxon>Araneae</taxon>
        <taxon>Araneomorphae</taxon>
        <taxon>Entelegynae</taxon>
        <taxon>Araneoidea</taxon>
        <taxon>Araneidae</taxon>
        <taxon>Caerostris</taxon>
    </lineage>
</organism>
<dbReference type="InterPro" id="IPR019034">
    <property type="entry name" value="UPF0390"/>
</dbReference>
<name>A0AAV4XWC8_CAEEX</name>
<feature type="compositionally biased region" description="Basic residues" evidence="1">
    <location>
        <begin position="13"/>
        <end position="24"/>
    </location>
</feature>
<evidence type="ECO:0000313" key="3">
    <source>
        <dbReference type="Proteomes" id="UP001054945"/>
    </source>
</evidence>
<proteinExistence type="predicted"/>
<dbReference type="AlphaFoldDB" id="A0AAV4XWC8"/>
<dbReference type="Pfam" id="PF09495">
    <property type="entry name" value="DUF2462"/>
    <property type="match status" value="1"/>
</dbReference>
<feature type="region of interest" description="Disordered" evidence="1">
    <location>
        <begin position="59"/>
        <end position="89"/>
    </location>
</feature>
<protein>
    <submittedName>
        <fullName evidence="2">Uncharacterized protein</fullName>
    </submittedName>
</protein>
<sequence>MPQGSHMKGGKANPKKPKITKPSKKGSCVTKRTPKKGVAEKKKLHKALERTIMMKVESELKAKAGGSGTVDKKPATAAKPKNTRKGKKK</sequence>
<dbReference type="EMBL" id="BPLR01000930">
    <property type="protein sequence ID" value="GIY98495.1"/>
    <property type="molecule type" value="Genomic_DNA"/>
</dbReference>
<evidence type="ECO:0000313" key="2">
    <source>
        <dbReference type="EMBL" id="GIY98495.1"/>
    </source>
</evidence>
<reference evidence="2 3" key="1">
    <citation type="submission" date="2021-06" db="EMBL/GenBank/DDBJ databases">
        <title>Caerostris extrusa draft genome.</title>
        <authorList>
            <person name="Kono N."/>
            <person name="Arakawa K."/>
        </authorList>
    </citation>
    <scope>NUCLEOTIDE SEQUENCE [LARGE SCALE GENOMIC DNA]</scope>
</reference>